<reference evidence="4" key="1">
    <citation type="submission" date="2018-02" db="EMBL/GenBank/DDBJ databases">
        <authorList>
            <person name="Hausmann B."/>
        </authorList>
    </citation>
    <scope>NUCLEOTIDE SEQUENCE [LARGE SCALE GENOMIC DNA]</scope>
    <source>
        <strain evidence="4">Peat soil MAG SbA1</strain>
    </source>
</reference>
<keyword evidence="2" id="KW-0812">Transmembrane</keyword>
<keyword evidence="1" id="KW-0175">Coiled coil</keyword>
<accession>A0A2U3LDZ5</accession>
<evidence type="ECO:0000313" key="3">
    <source>
        <dbReference type="EMBL" id="SPF50060.1"/>
    </source>
</evidence>
<feature type="transmembrane region" description="Helical" evidence="2">
    <location>
        <begin position="42"/>
        <end position="67"/>
    </location>
</feature>
<dbReference type="Proteomes" id="UP000238701">
    <property type="component" value="Unassembled WGS sequence"/>
</dbReference>
<feature type="coiled-coil region" evidence="1">
    <location>
        <begin position="234"/>
        <end position="275"/>
    </location>
</feature>
<keyword evidence="2" id="KW-0472">Membrane</keyword>
<sequence length="370" mass="40578">MATPPVDSLPRETKVEAVASETKKAAAKQSLHYKLVITLYRVFAIVVLYLVLGGIVIYAFVMGFYAVNSSWAAPVILSAADEKSLDFREKLVTSQQTIEDLKVDTKKLDSGVAEMKKHRAALLALEPELQAAIVREQTHNQTAGPELATLDKQKLADNVTTQKVLAELNEVESNVNKDLAAGLITQGDAATQLVALNQAKDAYTDNKIAEVLLTDSVLDKTTIGTSSLNVLVKQAELRSEVAQLDVAINVAEKQLQEETRQVDRLHQAITTAKQSPYYLNAVGGQTLYFAFVPYDNRANAVGGSAVYDCYLNMILCRKVGTVKQIFPGEEQAIHPIFKTQIRGFLIQMNLDHAESAKSKTVFLGRKPVLF</sequence>
<dbReference type="AlphaFoldDB" id="A0A2U3LDZ5"/>
<dbReference type="EMBL" id="OMOD01000197">
    <property type="protein sequence ID" value="SPF50060.1"/>
    <property type="molecule type" value="Genomic_DNA"/>
</dbReference>
<proteinExistence type="predicted"/>
<keyword evidence="2" id="KW-1133">Transmembrane helix</keyword>
<evidence type="ECO:0000313" key="4">
    <source>
        <dbReference type="Proteomes" id="UP000238701"/>
    </source>
</evidence>
<dbReference type="OrthoDB" id="5379512at2"/>
<evidence type="ECO:0000256" key="2">
    <source>
        <dbReference type="SAM" id="Phobius"/>
    </source>
</evidence>
<gene>
    <name evidence="3" type="ORF">SBA1_980059</name>
</gene>
<organism evidence="3 4">
    <name type="scientific">Candidatus Sulfotelmatobacter kueseliae</name>
    <dbReference type="NCBI Taxonomy" id="2042962"/>
    <lineage>
        <taxon>Bacteria</taxon>
        <taxon>Pseudomonadati</taxon>
        <taxon>Acidobacteriota</taxon>
        <taxon>Terriglobia</taxon>
        <taxon>Terriglobales</taxon>
        <taxon>Candidatus Korobacteraceae</taxon>
        <taxon>Candidatus Sulfotelmatobacter</taxon>
    </lineage>
</organism>
<evidence type="ECO:0000256" key="1">
    <source>
        <dbReference type="SAM" id="Coils"/>
    </source>
</evidence>
<name>A0A2U3LDZ5_9BACT</name>
<protein>
    <submittedName>
        <fullName evidence="3">Uncharacterized protein</fullName>
    </submittedName>
</protein>